<dbReference type="Proteomes" id="UP001165565">
    <property type="component" value="Unassembled WGS sequence"/>
</dbReference>
<keyword evidence="16" id="KW-0675">Receptor</keyword>
<feature type="signal peptide" evidence="13">
    <location>
        <begin position="1"/>
        <end position="23"/>
    </location>
</feature>
<name>A0AA41Z9R8_9SPHN</name>
<feature type="domain" description="TonB-dependent receptor plug" evidence="15">
    <location>
        <begin position="53"/>
        <end position="160"/>
    </location>
</feature>
<keyword evidence="5 11" id="KW-0812">Transmembrane</keyword>
<evidence type="ECO:0000256" key="3">
    <source>
        <dbReference type="ARBA" id="ARBA00022452"/>
    </source>
</evidence>
<gene>
    <name evidence="16" type="ORF">NEE01_17750</name>
</gene>
<keyword evidence="6" id="KW-0408">Iron</keyword>
<keyword evidence="3 11" id="KW-1134">Transmembrane beta strand</keyword>
<protein>
    <submittedName>
        <fullName evidence="16">TonB-dependent receptor</fullName>
    </submittedName>
</protein>
<feature type="chain" id="PRO_5041422412" evidence="13">
    <location>
        <begin position="24"/>
        <end position="925"/>
    </location>
</feature>
<evidence type="ECO:0000313" key="16">
    <source>
        <dbReference type="EMBL" id="MCW6536625.1"/>
    </source>
</evidence>
<evidence type="ECO:0000256" key="1">
    <source>
        <dbReference type="ARBA" id="ARBA00004571"/>
    </source>
</evidence>
<dbReference type="Pfam" id="PF00593">
    <property type="entry name" value="TonB_dep_Rec_b-barrel"/>
    <property type="match status" value="1"/>
</dbReference>
<dbReference type="InterPro" id="IPR039426">
    <property type="entry name" value="TonB-dep_rcpt-like"/>
</dbReference>
<dbReference type="Pfam" id="PF07715">
    <property type="entry name" value="Plug"/>
    <property type="match status" value="1"/>
</dbReference>
<reference evidence="16" key="1">
    <citation type="submission" date="2022-06" db="EMBL/GenBank/DDBJ databases">
        <title>Sphingomonas sp. nov. isolated from rhizosphere soil of tomato.</title>
        <authorList>
            <person name="Dong H."/>
            <person name="Gao R."/>
        </authorList>
    </citation>
    <scope>NUCLEOTIDE SEQUENCE</scope>
    <source>
        <strain evidence="16">MMSM24</strain>
    </source>
</reference>
<proteinExistence type="inferred from homology"/>
<organism evidence="16 17">
    <name type="scientific">Sphingomonas lycopersici</name>
    <dbReference type="NCBI Taxonomy" id="2951807"/>
    <lineage>
        <taxon>Bacteria</taxon>
        <taxon>Pseudomonadati</taxon>
        <taxon>Pseudomonadota</taxon>
        <taxon>Alphaproteobacteria</taxon>
        <taxon>Sphingomonadales</taxon>
        <taxon>Sphingomonadaceae</taxon>
        <taxon>Sphingomonas</taxon>
    </lineage>
</organism>
<accession>A0AA41Z9R8</accession>
<dbReference type="RefSeq" id="WP_265270216.1">
    <property type="nucleotide sequence ID" value="NZ_JANFAV010000014.1"/>
</dbReference>
<evidence type="ECO:0000256" key="10">
    <source>
        <dbReference type="ARBA" id="ARBA00023237"/>
    </source>
</evidence>
<keyword evidence="13" id="KW-0732">Signal</keyword>
<evidence type="ECO:0000256" key="8">
    <source>
        <dbReference type="ARBA" id="ARBA00023077"/>
    </source>
</evidence>
<dbReference type="PROSITE" id="PS52016">
    <property type="entry name" value="TONB_DEPENDENT_REC_3"/>
    <property type="match status" value="1"/>
</dbReference>
<feature type="domain" description="TonB-dependent receptor-like beta-barrel" evidence="14">
    <location>
        <begin position="374"/>
        <end position="868"/>
    </location>
</feature>
<dbReference type="PANTHER" id="PTHR32552">
    <property type="entry name" value="FERRICHROME IRON RECEPTOR-RELATED"/>
    <property type="match status" value="1"/>
</dbReference>
<keyword evidence="2 11" id="KW-0813">Transport</keyword>
<sequence>MRSAVLPRLLSCAALLASTPALAQQQPNPAAAPRASDNPGDIIVTATRRAEALSNVPIAISAVSGETLQNTGATDVRALNQVAPSLLVSGATSEVNFTARIRGIGTVGENPGLESSVGLFIDGVYRSRTGVGLSELGDIERIEVLRGPQGTLFGRNSTAGLINIVTKGPELDGFHAKGAVSYGNYDYWRVDGALNAPLSSNAAVRLDGVWQKRDGYLKALTPGEPDINDRDRWLARGQFLFEPSTDLKIRLIGDYSKRNENCCGGVLLGPTRNLTRQPNGSVAVSPNSLLPLLQALGASYPAIPGGERFVYGVPNSPGVPYTSKSEDWGLSGEINYKLGSVNLTSITAYRDYKNKQGQDGDFNALDILNRQNLDRRFRLFSQELRLQGEAFDGRLNWLVGGYYSSERLDVSDDIKYGKDYERYANCLLMAQALPSALLPSNQYCVNVPVVQRTIAALPPGTARSTLQALIANPARPGFGSLAAVLGQPNIAINGTGSNGSNFRQNSSNYAIFTHNTFDVVPDKLMLTIGARYTWERKKLQGVAMQNDTLCPLIVNSPFQSLAALPCVINGTAPSIAAGSPGTRFSDGEWTGTAVLSFKPVDALMIYASASKGYKAGGFNLDYSALDRTCNTAFDAACAARLALPANMPGNGRPEAADLAFASEKVNAYEIGLKWKGPGVDINLAGFYQEYSDYQLNTYNGVNFEVTNIQSCRDSLQGADRDASALTGGCSPDRLRPGVISKGFEIEAFLRPIRQVSVNMALTYTDAKYRDNLVGTGGRPLSPVLFQLPGNSVSNAPRYTVTTGVSWSPQVSDKLSALFYLDARLQSDTNTGSDLDLEKVQDAFVVVNGRIGLYGPDKKWGVELWAQNIFNQRYFQIGADMPLQGSGTWRSVAAPASRGFAGSANQLFVGFPGEPRMYGVTLRGAF</sequence>
<dbReference type="SUPFAM" id="SSF56935">
    <property type="entry name" value="Porins"/>
    <property type="match status" value="1"/>
</dbReference>
<dbReference type="EMBL" id="JANFAV010000014">
    <property type="protein sequence ID" value="MCW6536625.1"/>
    <property type="molecule type" value="Genomic_DNA"/>
</dbReference>
<dbReference type="Gene3D" id="2.40.170.20">
    <property type="entry name" value="TonB-dependent receptor, beta-barrel domain"/>
    <property type="match status" value="2"/>
</dbReference>
<keyword evidence="9 11" id="KW-0472">Membrane</keyword>
<dbReference type="InterPro" id="IPR036942">
    <property type="entry name" value="Beta-barrel_TonB_sf"/>
</dbReference>
<comment type="similarity">
    <text evidence="11 12">Belongs to the TonB-dependent receptor family.</text>
</comment>
<evidence type="ECO:0000256" key="4">
    <source>
        <dbReference type="ARBA" id="ARBA00022496"/>
    </source>
</evidence>
<keyword evidence="10 11" id="KW-0998">Cell outer membrane</keyword>
<evidence type="ECO:0000256" key="6">
    <source>
        <dbReference type="ARBA" id="ARBA00023004"/>
    </source>
</evidence>
<evidence type="ECO:0000256" key="11">
    <source>
        <dbReference type="PROSITE-ProRule" id="PRU01360"/>
    </source>
</evidence>
<evidence type="ECO:0000256" key="5">
    <source>
        <dbReference type="ARBA" id="ARBA00022692"/>
    </source>
</evidence>
<evidence type="ECO:0000259" key="15">
    <source>
        <dbReference type="Pfam" id="PF07715"/>
    </source>
</evidence>
<keyword evidence="4" id="KW-0410">Iron transport</keyword>
<dbReference type="GO" id="GO:0006826">
    <property type="term" value="P:iron ion transport"/>
    <property type="evidence" value="ECO:0007669"/>
    <property type="project" value="UniProtKB-KW"/>
</dbReference>
<comment type="subcellular location">
    <subcellularLocation>
        <location evidence="1 11">Cell outer membrane</location>
        <topology evidence="1 11">Multi-pass membrane protein</topology>
    </subcellularLocation>
</comment>
<comment type="caution">
    <text evidence="16">The sequence shown here is derived from an EMBL/GenBank/DDBJ whole genome shotgun (WGS) entry which is preliminary data.</text>
</comment>
<dbReference type="InterPro" id="IPR000531">
    <property type="entry name" value="Beta-barrel_TonB"/>
</dbReference>
<dbReference type="PANTHER" id="PTHR32552:SF81">
    <property type="entry name" value="TONB-DEPENDENT OUTER MEMBRANE RECEPTOR"/>
    <property type="match status" value="1"/>
</dbReference>
<evidence type="ECO:0000256" key="12">
    <source>
        <dbReference type="RuleBase" id="RU003357"/>
    </source>
</evidence>
<keyword evidence="7" id="KW-0406">Ion transport</keyword>
<dbReference type="AlphaFoldDB" id="A0AA41Z9R8"/>
<keyword evidence="8 12" id="KW-0798">TonB box</keyword>
<evidence type="ECO:0000313" key="17">
    <source>
        <dbReference type="Proteomes" id="UP001165565"/>
    </source>
</evidence>
<keyword evidence="17" id="KW-1185">Reference proteome</keyword>
<dbReference type="GO" id="GO:0009279">
    <property type="term" value="C:cell outer membrane"/>
    <property type="evidence" value="ECO:0007669"/>
    <property type="project" value="UniProtKB-SubCell"/>
</dbReference>
<evidence type="ECO:0000256" key="13">
    <source>
        <dbReference type="SAM" id="SignalP"/>
    </source>
</evidence>
<evidence type="ECO:0000259" key="14">
    <source>
        <dbReference type="Pfam" id="PF00593"/>
    </source>
</evidence>
<evidence type="ECO:0000256" key="2">
    <source>
        <dbReference type="ARBA" id="ARBA00022448"/>
    </source>
</evidence>
<evidence type="ECO:0000256" key="9">
    <source>
        <dbReference type="ARBA" id="ARBA00023136"/>
    </source>
</evidence>
<evidence type="ECO:0000256" key="7">
    <source>
        <dbReference type="ARBA" id="ARBA00023065"/>
    </source>
</evidence>
<dbReference type="InterPro" id="IPR012910">
    <property type="entry name" value="Plug_dom"/>
</dbReference>